<evidence type="ECO:0000256" key="1">
    <source>
        <dbReference type="ARBA" id="ARBA00023125"/>
    </source>
</evidence>
<dbReference type="EMBL" id="GDJX01016584">
    <property type="protein sequence ID" value="JAT51352.1"/>
    <property type="molecule type" value="Transcribed_RNA"/>
</dbReference>
<evidence type="ECO:0000259" key="4">
    <source>
        <dbReference type="PROSITE" id="PS51294"/>
    </source>
</evidence>
<dbReference type="AlphaFoldDB" id="A0A1D1Y9N5"/>
<feature type="domain" description="HTH myb-type" evidence="4">
    <location>
        <begin position="1"/>
        <end position="52"/>
    </location>
</feature>
<dbReference type="CDD" id="cd00167">
    <property type="entry name" value="SANT"/>
    <property type="match status" value="1"/>
</dbReference>
<dbReference type="InterPro" id="IPR017930">
    <property type="entry name" value="Myb_dom"/>
</dbReference>
<dbReference type="GO" id="GO:0005634">
    <property type="term" value="C:nucleus"/>
    <property type="evidence" value="ECO:0007669"/>
    <property type="project" value="TreeGrafter"/>
</dbReference>
<proteinExistence type="predicted"/>
<evidence type="ECO:0000259" key="3">
    <source>
        <dbReference type="PROSITE" id="PS50090"/>
    </source>
</evidence>
<dbReference type="PROSITE" id="PS51294">
    <property type="entry name" value="HTH_MYB"/>
    <property type="match status" value="1"/>
</dbReference>
<dbReference type="SMART" id="SM00717">
    <property type="entry name" value="SANT"/>
    <property type="match status" value="1"/>
</dbReference>
<organism evidence="5">
    <name type="scientific">Anthurium amnicola</name>
    <dbReference type="NCBI Taxonomy" id="1678845"/>
    <lineage>
        <taxon>Eukaryota</taxon>
        <taxon>Viridiplantae</taxon>
        <taxon>Streptophyta</taxon>
        <taxon>Embryophyta</taxon>
        <taxon>Tracheophyta</taxon>
        <taxon>Spermatophyta</taxon>
        <taxon>Magnoliopsida</taxon>
        <taxon>Liliopsida</taxon>
        <taxon>Araceae</taxon>
        <taxon>Pothoideae</taxon>
        <taxon>Potheae</taxon>
        <taxon>Anthurium</taxon>
    </lineage>
</organism>
<feature type="region of interest" description="Disordered" evidence="2">
    <location>
        <begin position="51"/>
        <end position="136"/>
    </location>
</feature>
<feature type="non-terminal residue" evidence="5">
    <location>
        <position position="1"/>
    </location>
</feature>
<feature type="compositionally biased region" description="Low complexity" evidence="2">
    <location>
        <begin position="110"/>
        <end position="121"/>
    </location>
</feature>
<dbReference type="Gene3D" id="1.10.10.60">
    <property type="entry name" value="Homeodomain-like"/>
    <property type="match status" value="1"/>
</dbReference>
<dbReference type="PANTHER" id="PTHR45614:SF124">
    <property type="entry name" value="OS03G0424300 PROTEIN"/>
    <property type="match status" value="1"/>
</dbReference>
<feature type="compositionally biased region" description="Low complexity" evidence="2">
    <location>
        <begin position="173"/>
        <end position="187"/>
    </location>
</feature>
<dbReference type="InterPro" id="IPR001005">
    <property type="entry name" value="SANT/Myb"/>
</dbReference>
<keyword evidence="1" id="KW-0238">DNA-binding</keyword>
<accession>A0A1D1Y9N5</accession>
<dbReference type="SUPFAM" id="SSF46689">
    <property type="entry name" value="Homeodomain-like"/>
    <property type="match status" value="1"/>
</dbReference>
<dbReference type="InterPro" id="IPR009057">
    <property type="entry name" value="Homeodomain-like_sf"/>
</dbReference>
<dbReference type="GO" id="GO:0000978">
    <property type="term" value="F:RNA polymerase II cis-regulatory region sequence-specific DNA binding"/>
    <property type="evidence" value="ECO:0007669"/>
    <property type="project" value="TreeGrafter"/>
</dbReference>
<dbReference type="PROSITE" id="PS50090">
    <property type="entry name" value="MYB_LIKE"/>
    <property type="match status" value="1"/>
</dbReference>
<dbReference type="Pfam" id="PF00249">
    <property type="entry name" value="Myb_DNA-binding"/>
    <property type="match status" value="1"/>
</dbReference>
<reference evidence="5" key="1">
    <citation type="submission" date="2015-07" db="EMBL/GenBank/DDBJ databases">
        <title>Transcriptome Assembly of Anthurium amnicola.</title>
        <authorList>
            <person name="Suzuki J."/>
        </authorList>
    </citation>
    <scope>NUCLEOTIDE SEQUENCE</scope>
</reference>
<protein>
    <submittedName>
        <fullName evidence="5">Transcription factor MYB44</fullName>
    </submittedName>
</protein>
<evidence type="ECO:0000256" key="2">
    <source>
        <dbReference type="SAM" id="MobiDB-lite"/>
    </source>
</evidence>
<dbReference type="GO" id="GO:0000981">
    <property type="term" value="F:DNA-binding transcription factor activity, RNA polymerase II-specific"/>
    <property type="evidence" value="ECO:0007669"/>
    <property type="project" value="TreeGrafter"/>
</dbReference>
<evidence type="ECO:0000313" key="5">
    <source>
        <dbReference type="EMBL" id="JAT51352.1"/>
    </source>
</evidence>
<gene>
    <name evidence="5" type="primary">MYB44_11</name>
    <name evidence="5" type="ORF">g.109833</name>
</gene>
<dbReference type="PANTHER" id="PTHR45614">
    <property type="entry name" value="MYB PROTEIN-RELATED"/>
    <property type="match status" value="1"/>
</dbReference>
<name>A0A1D1Y9N5_9ARAE</name>
<sequence>VEHRPFTPDEDDKIVRAHARFGNKWATIARLLSGRTDNAIKNHWNSTLKRKYSSNSSAAAAVPDAGPYHHHDDDDYDDEEDEERHGGPEPPLKRTASGGGVPAVSGLCLSPGSPSGSGVSDPSHHSPPPAAPASHVYRPVPRAPAIVALPTELSPSINDGCGSGTGSTNGDEPSTSLTLSLPGSDSSASIHWRHHHVAIHPVQREPRQPAPARGLYADVGDAEAGAAAQESPFSGEFMTVMQEMIRKEVRKYMLGVEQSGVMFLQHPQPHVVDGLRNSSAKRI</sequence>
<dbReference type="InterPro" id="IPR050560">
    <property type="entry name" value="MYB_TF"/>
</dbReference>
<feature type="region of interest" description="Disordered" evidence="2">
    <location>
        <begin position="154"/>
        <end position="187"/>
    </location>
</feature>
<feature type="domain" description="Myb-like" evidence="3">
    <location>
        <begin position="1"/>
        <end position="48"/>
    </location>
</feature>